<sequence length="97" mass="10875">LTANPDLNTRALPFSRFVCQFLAVVGYGIREDEVADPRDEVIDHKYWEKSRKHMVAESESELEEGSEDSETEAVPAAAGQAAASSCFYSYFYWISTS</sequence>
<gene>
    <name evidence="2" type="ORF">GIB67_011913</name>
</gene>
<feature type="compositionally biased region" description="Acidic residues" evidence="1">
    <location>
        <begin position="58"/>
        <end position="71"/>
    </location>
</feature>
<feature type="non-terminal residue" evidence="2">
    <location>
        <position position="1"/>
    </location>
</feature>
<protein>
    <submittedName>
        <fullName evidence="2">Uncharacterized protein</fullName>
    </submittedName>
</protein>
<name>A0A7J7M029_9MAGN</name>
<dbReference type="EMBL" id="JACGCM010001854">
    <property type="protein sequence ID" value="KAF6148138.1"/>
    <property type="molecule type" value="Genomic_DNA"/>
</dbReference>
<feature type="region of interest" description="Disordered" evidence="1">
    <location>
        <begin position="56"/>
        <end position="75"/>
    </location>
</feature>
<evidence type="ECO:0000313" key="3">
    <source>
        <dbReference type="Proteomes" id="UP000541444"/>
    </source>
</evidence>
<comment type="caution">
    <text evidence="2">The sequence shown here is derived from an EMBL/GenBank/DDBJ whole genome shotgun (WGS) entry which is preliminary data.</text>
</comment>
<dbReference type="Proteomes" id="UP000541444">
    <property type="component" value="Unassembled WGS sequence"/>
</dbReference>
<keyword evidence="3" id="KW-1185">Reference proteome</keyword>
<reference evidence="2 3" key="1">
    <citation type="journal article" date="2020" name="IScience">
        <title>Genome Sequencing of the Endangered Kingdonia uniflora (Circaeasteraceae, Ranunculales) Reveals Potential Mechanisms of Evolutionary Specialization.</title>
        <authorList>
            <person name="Sun Y."/>
            <person name="Deng T."/>
            <person name="Zhang A."/>
            <person name="Moore M.J."/>
            <person name="Landis J.B."/>
            <person name="Lin N."/>
            <person name="Zhang H."/>
            <person name="Zhang X."/>
            <person name="Huang J."/>
            <person name="Zhang X."/>
            <person name="Sun H."/>
            <person name="Wang H."/>
        </authorList>
    </citation>
    <scope>NUCLEOTIDE SEQUENCE [LARGE SCALE GENOMIC DNA]</scope>
    <source>
        <strain evidence="2">TB1705</strain>
        <tissue evidence="2">Leaf</tissue>
    </source>
</reference>
<evidence type="ECO:0000313" key="2">
    <source>
        <dbReference type="EMBL" id="KAF6148138.1"/>
    </source>
</evidence>
<proteinExistence type="predicted"/>
<dbReference type="AlphaFoldDB" id="A0A7J7M029"/>
<accession>A0A7J7M029</accession>
<evidence type="ECO:0000256" key="1">
    <source>
        <dbReference type="SAM" id="MobiDB-lite"/>
    </source>
</evidence>
<organism evidence="2 3">
    <name type="scientific">Kingdonia uniflora</name>
    <dbReference type="NCBI Taxonomy" id="39325"/>
    <lineage>
        <taxon>Eukaryota</taxon>
        <taxon>Viridiplantae</taxon>
        <taxon>Streptophyta</taxon>
        <taxon>Embryophyta</taxon>
        <taxon>Tracheophyta</taxon>
        <taxon>Spermatophyta</taxon>
        <taxon>Magnoliopsida</taxon>
        <taxon>Ranunculales</taxon>
        <taxon>Circaeasteraceae</taxon>
        <taxon>Kingdonia</taxon>
    </lineage>
</organism>